<keyword evidence="1" id="KW-1133">Transmembrane helix</keyword>
<keyword evidence="1" id="KW-0472">Membrane</keyword>
<dbReference type="Pfam" id="PF05137">
    <property type="entry name" value="PilN"/>
    <property type="match status" value="1"/>
</dbReference>
<feature type="transmembrane region" description="Helical" evidence="1">
    <location>
        <begin position="21"/>
        <end position="43"/>
    </location>
</feature>
<dbReference type="EMBL" id="MLJW01000304">
    <property type="protein sequence ID" value="OIQ90099.1"/>
    <property type="molecule type" value="Genomic_DNA"/>
</dbReference>
<dbReference type="InterPro" id="IPR052534">
    <property type="entry name" value="Extracell_DNA_Util/SecSys_Comp"/>
</dbReference>
<dbReference type="AlphaFoldDB" id="A0A1J5RKP8"/>
<protein>
    <submittedName>
        <fullName evidence="2">Fimbrial assembly protein PilN</fullName>
    </submittedName>
</protein>
<proteinExistence type="predicted"/>
<organism evidence="2">
    <name type="scientific">mine drainage metagenome</name>
    <dbReference type="NCBI Taxonomy" id="410659"/>
    <lineage>
        <taxon>unclassified sequences</taxon>
        <taxon>metagenomes</taxon>
        <taxon>ecological metagenomes</taxon>
    </lineage>
</organism>
<sequence>MIRINLLPHREEKRRARRQQFYALSGLIAILAGLIWFLGYSIINRYIGVQQEQNVFLRKEMVSLDKDIGEIKGLREQTDSLLSRKRIIESLQVNRTETVQLFNELAHQVPEGVYLRTVKQTGEKINLTGYAQSNSRISTLMRNLEASPLLEKPNLIEIKAVKLNNRRLSEFNMNVLITRQSTENESRVKTVAAGGKKP</sequence>
<gene>
    <name evidence="2" type="ORF">GALL_280090</name>
</gene>
<dbReference type="GO" id="GO:0043683">
    <property type="term" value="P:type IV pilus assembly"/>
    <property type="evidence" value="ECO:0007669"/>
    <property type="project" value="TreeGrafter"/>
</dbReference>
<name>A0A1J5RKP8_9ZZZZ</name>
<keyword evidence="1" id="KW-0812">Transmembrane</keyword>
<dbReference type="InterPro" id="IPR007813">
    <property type="entry name" value="PilN"/>
</dbReference>
<evidence type="ECO:0000256" key="1">
    <source>
        <dbReference type="SAM" id="Phobius"/>
    </source>
</evidence>
<dbReference type="PANTHER" id="PTHR40278">
    <property type="entry name" value="DNA UTILIZATION PROTEIN HOFN"/>
    <property type="match status" value="1"/>
</dbReference>
<dbReference type="GO" id="GO:0043107">
    <property type="term" value="P:type IV pilus-dependent motility"/>
    <property type="evidence" value="ECO:0007669"/>
    <property type="project" value="TreeGrafter"/>
</dbReference>
<reference evidence="2" key="1">
    <citation type="submission" date="2016-10" db="EMBL/GenBank/DDBJ databases">
        <title>Sequence of Gallionella enrichment culture.</title>
        <authorList>
            <person name="Poehlein A."/>
            <person name="Muehling M."/>
            <person name="Daniel R."/>
        </authorList>
    </citation>
    <scope>NUCLEOTIDE SEQUENCE</scope>
</reference>
<comment type="caution">
    <text evidence="2">The sequence shown here is derived from an EMBL/GenBank/DDBJ whole genome shotgun (WGS) entry which is preliminary data.</text>
</comment>
<accession>A0A1J5RKP8</accession>
<evidence type="ECO:0000313" key="2">
    <source>
        <dbReference type="EMBL" id="OIQ90099.1"/>
    </source>
</evidence>
<dbReference type="PANTHER" id="PTHR40278:SF2">
    <property type="entry name" value="TYPE IV PILUS INNER MEMBRANE COMPONENT PILN"/>
    <property type="match status" value="1"/>
</dbReference>